<keyword evidence="2" id="KW-1185">Reference proteome</keyword>
<dbReference type="Proteomes" id="UP001497680">
    <property type="component" value="Unassembled WGS sequence"/>
</dbReference>
<name>A0ACC0CK19_9PEZI</name>
<comment type="caution">
    <text evidence="1">The sequence shown here is derived from an EMBL/GenBank/DDBJ whole genome shotgun (WGS) entry which is preliminary data.</text>
</comment>
<protein>
    <submittedName>
        <fullName evidence="1">Alpha/beta-hydrolase</fullName>
    </submittedName>
</protein>
<evidence type="ECO:0000313" key="1">
    <source>
        <dbReference type="EMBL" id="KAI6080792.1"/>
    </source>
</evidence>
<dbReference type="EMBL" id="MU394422">
    <property type="protein sequence ID" value="KAI6080792.1"/>
    <property type="molecule type" value="Genomic_DNA"/>
</dbReference>
<organism evidence="1 2">
    <name type="scientific">Hypoxylon rubiginosum</name>
    <dbReference type="NCBI Taxonomy" id="110542"/>
    <lineage>
        <taxon>Eukaryota</taxon>
        <taxon>Fungi</taxon>
        <taxon>Dikarya</taxon>
        <taxon>Ascomycota</taxon>
        <taxon>Pezizomycotina</taxon>
        <taxon>Sordariomycetes</taxon>
        <taxon>Xylariomycetidae</taxon>
        <taxon>Xylariales</taxon>
        <taxon>Hypoxylaceae</taxon>
        <taxon>Hypoxylon</taxon>
    </lineage>
</organism>
<reference evidence="1 2" key="1">
    <citation type="journal article" date="2022" name="New Phytol.">
        <title>Ecological generalism drives hyperdiversity of secondary metabolite gene clusters in xylarialean endophytes.</title>
        <authorList>
            <person name="Franco M.E.E."/>
            <person name="Wisecaver J.H."/>
            <person name="Arnold A.E."/>
            <person name="Ju Y.M."/>
            <person name="Slot J.C."/>
            <person name="Ahrendt S."/>
            <person name="Moore L.P."/>
            <person name="Eastman K.E."/>
            <person name="Scott K."/>
            <person name="Konkel Z."/>
            <person name="Mondo S.J."/>
            <person name="Kuo A."/>
            <person name="Hayes R.D."/>
            <person name="Haridas S."/>
            <person name="Andreopoulos B."/>
            <person name="Riley R."/>
            <person name="LaButti K."/>
            <person name="Pangilinan J."/>
            <person name="Lipzen A."/>
            <person name="Amirebrahimi M."/>
            <person name="Yan J."/>
            <person name="Adam C."/>
            <person name="Keymanesh K."/>
            <person name="Ng V."/>
            <person name="Louie K."/>
            <person name="Northen T."/>
            <person name="Drula E."/>
            <person name="Henrissat B."/>
            <person name="Hsieh H.M."/>
            <person name="Youens-Clark K."/>
            <person name="Lutzoni F."/>
            <person name="Miadlikowska J."/>
            <person name="Eastwood D.C."/>
            <person name="Hamelin R.C."/>
            <person name="Grigoriev I.V."/>
            <person name="U'Ren J.M."/>
        </authorList>
    </citation>
    <scope>NUCLEOTIDE SEQUENCE [LARGE SCALE GENOMIC DNA]</scope>
    <source>
        <strain evidence="1 2">ER1909</strain>
    </source>
</reference>
<evidence type="ECO:0000313" key="2">
    <source>
        <dbReference type="Proteomes" id="UP001497680"/>
    </source>
</evidence>
<accession>A0ACC0CK19</accession>
<gene>
    <name evidence="1" type="ORF">F4821DRAFT_265541</name>
</gene>
<sequence length="394" mass="44305">MATNIVPYKIAIPSSDVDLLNQKLSSARIPDGAAEEGWERGPPLRTIRRLTNHWHEKFSWHGFEGRLNQLPNYEATVSVDGFDDIQVHFVHQKSKSPDAIPLLFVHGWPGSFYEVSKILPLLAGAFHVVAPSLPNFGFSSRINKSGFGMKQYAETCHKLMQGLGYKTYASQGGDWGTSITRVMGVLYPQSLRAIHLNLIVATPPPISAPFSFVRFLVNHFLNLYMPGEAEGLKKAQAHKGNGDGYFEIQKQRPVTIGIALEDSPVALLTWIYEKLVGWTDEYPWTDDEVCEWISLYWFSRAGPGASVVIYHEAFKGDIEATASIFPQSAKMGFSYFPKEIFRTPRLWNNQLGDVVFEREHEHGGHFAAWEQPEDLAKDLRDMFSEGGKARGAFK</sequence>
<proteinExistence type="predicted"/>